<dbReference type="Proteomes" id="UP000887043">
    <property type="component" value="Unassembled WGS sequence"/>
</dbReference>
<dbReference type="Gene3D" id="3.40.50.10420">
    <property type="entry name" value="NagB/RpiA/CoA transferase-like"/>
    <property type="match status" value="1"/>
</dbReference>
<evidence type="ECO:0000259" key="1">
    <source>
        <dbReference type="Pfam" id="PF02589"/>
    </source>
</evidence>
<evidence type="ECO:0000313" key="2">
    <source>
        <dbReference type="EMBL" id="GJG26978.1"/>
    </source>
</evidence>
<dbReference type="InterPro" id="IPR037171">
    <property type="entry name" value="NagB/RpiA_transferase-like"/>
</dbReference>
<accession>A0AA37MDS8</accession>
<comment type="caution">
    <text evidence="2">The sequence shown here is derived from an EMBL/GenBank/DDBJ whole genome shotgun (WGS) entry which is preliminary data.</text>
</comment>
<dbReference type="PANTHER" id="PTHR36179:SF2">
    <property type="entry name" value="LUD DOMAIN-CONTAINING PROTEIN"/>
    <property type="match status" value="1"/>
</dbReference>
<reference evidence="2" key="1">
    <citation type="submission" date="2021-08" db="EMBL/GenBank/DDBJ databases">
        <title>Prevotella lacticifex sp. nov., isolated from rumen of cow.</title>
        <authorList>
            <person name="Shinkai T."/>
            <person name="Ikeyama N."/>
            <person name="Kumagai M."/>
            <person name="Ohmori H."/>
            <person name="Sakamoto M."/>
            <person name="Ohkuma M."/>
            <person name="Mitsumori M."/>
        </authorList>
    </citation>
    <scope>NUCLEOTIDE SEQUENCE</scope>
    <source>
        <strain evidence="2">DSM 11371</strain>
    </source>
</reference>
<evidence type="ECO:0000313" key="3">
    <source>
        <dbReference type="Proteomes" id="UP000887043"/>
    </source>
</evidence>
<gene>
    <name evidence="2" type="ORF">PRRU23_06780</name>
</gene>
<organism evidence="2 3">
    <name type="scientific">Segatella bryantii</name>
    <name type="common">Prevotella bryantii</name>
    <dbReference type="NCBI Taxonomy" id="77095"/>
    <lineage>
        <taxon>Bacteria</taxon>
        <taxon>Pseudomonadati</taxon>
        <taxon>Bacteroidota</taxon>
        <taxon>Bacteroidia</taxon>
        <taxon>Bacteroidales</taxon>
        <taxon>Prevotellaceae</taxon>
        <taxon>Segatella</taxon>
    </lineage>
</organism>
<dbReference type="SUPFAM" id="SSF100950">
    <property type="entry name" value="NagB/RpiA/CoA transferase-like"/>
    <property type="match status" value="1"/>
</dbReference>
<dbReference type="InterPro" id="IPR009501">
    <property type="entry name" value="UCP020269"/>
</dbReference>
<dbReference type="InterPro" id="IPR024185">
    <property type="entry name" value="FTHF_cligase-like_sf"/>
</dbReference>
<dbReference type="PANTHER" id="PTHR36179">
    <property type="entry name" value="LUD_DOM DOMAIN-CONTAINING PROTEIN"/>
    <property type="match status" value="1"/>
</dbReference>
<dbReference type="EMBL" id="BPTR01000001">
    <property type="protein sequence ID" value="GJG26978.1"/>
    <property type="molecule type" value="Genomic_DNA"/>
</dbReference>
<dbReference type="Pfam" id="PF02589">
    <property type="entry name" value="LUD_dom"/>
    <property type="match status" value="1"/>
</dbReference>
<sequence>MTFQEVNELRNDRLAAKMIKNLKARHFDAFYCKNTSELLNKIHELIPEGCSVSCGGSVSIRDTGILDMIRQGNYDFSDRDAASTPEEKRTIALKAMDCDYYLASVNAISEDGQIVNIDGNGNRVAACTWGPRHVVYVVGMNKVCQDLDAAIKRARSTAAPINATRFGLEAPCQIDGVCHDCKSPGCICNFISIQRMSAPIGRHIVVLVGEELGF</sequence>
<dbReference type="PIRSF" id="PIRSF020269">
    <property type="entry name" value="DUF1121"/>
    <property type="match status" value="1"/>
</dbReference>
<dbReference type="AlphaFoldDB" id="A0AA37MDS8"/>
<dbReference type="InterPro" id="IPR003741">
    <property type="entry name" value="LUD_dom"/>
</dbReference>
<protein>
    <recommendedName>
        <fullName evidence="1">LUD domain-containing protein</fullName>
    </recommendedName>
</protein>
<name>A0AA37MDS8_SEGBR</name>
<dbReference type="RefSeq" id="WP_006282832.1">
    <property type="nucleotide sequence ID" value="NZ_BPTR01000001.1"/>
</dbReference>
<feature type="domain" description="LUD" evidence="1">
    <location>
        <begin position="16"/>
        <end position="208"/>
    </location>
</feature>
<proteinExistence type="predicted"/>